<dbReference type="EC" id="7.6.2.2" evidence="2"/>
<dbReference type="PANTHER" id="PTHR43394:SF1">
    <property type="entry name" value="ATP-BINDING CASSETTE SUB-FAMILY B MEMBER 10, MITOCHONDRIAL"/>
    <property type="match status" value="1"/>
</dbReference>
<dbReference type="SMART" id="SM00382">
    <property type="entry name" value="AAA"/>
    <property type="match status" value="1"/>
</dbReference>
<evidence type="ECO:0000313" key="15">
    <source>
        <dbReference type="EMBL" id="MDK7186634.1"/>
    </source>
</evidence>
<feature type="transmembrane region" description="Helical" evidence="12">
    <location>
        <begin position="158"/>
        <end position="179"/>
    </location>
</feature>
<organism evidence="15 16">
    <name type="scientific">Facklamia hominis</name>
    <dbReference type="NCBI Taxonomy" id="178214"/>
    <lineage>
        <taxon>Bacteria</taxon>
        <taxon>Bacillati</taxon>
        <taxon>Bacillota</taxon>
        <taxon>Bacilli</taxon>
        <taxon>Lactobacillales</taxon>
        <taxon>Aerococcaceae</taxon>
        <taxon>Facklamia</taxon>
    </lineage>
</organism>
<proteinExistence type="inferred from homology"/>
<feature type="domain" description="ABC transmembrane type-1" evidence="14">
    <location>
        <begin position="36"/>
        <end position="401"/>
    </location>
</feature>
<protein>
    <recommendedName>
        <fullName evidence="11">Multidrug resistance ABC transporter ATP-binding and permease protein</fullName>
        <ecNumber evidence="2">7.6.2.2</ecNumber>
    </recommendedName>
</protein>
<feature type="domain" description="ABC transporter" evidence="13">
    <location>
        <begin position="437"/>
        <end position="671"/>
    </location>
</feature>
<evidence type="ECO:0000256" key="6">
    <source>
        <dbReference type="ARBA" id="ARBA00022989"/>
    </source>
</evidence>
<evidence type="ECO:0000256" key="7">
    <source>
        <dbReference type="ARBA" id="ARBA00023136"/>
    </source>
</evidence>
<dbReference type="GO" id="GO:0005886">
    <property type="term" value="C:plasma membrane"/>
    <property type="evidence" value="ECO:0007669"/>
    <property type="project" value="UniProtKB-SubCell"/>
</dbReference>
<dbReference type="InterPro" id="IPR036640">
    <property type="entry name" value="ABC1_TM_sf"/>
</dbReference>
<dbReference type="AlphaFoldDB" id="A0AAJ1V561"/>
<evidence type="ECO:0000256" key="1">
    <source>
        <dbReference type="ARBA" id="ARBA00004651"/>
    </source>
</evidence>
<dbReference type="PANTHER" id="PTHR43394">
    <property type="entry name" value="ATP-DEPENDENT PERMEASE MDL1, MITOCHONDRIAL"/>
    <property type="match status" value="1"/>
</dbReference>
<dbReference type="InterPro" id="IPR003439">
    <property type="entry name" value="ABC_transporter-like_ATP-bd"/>
</dbReference>
<dbReference type="PROSITE" id="PS50929">
    <property type="entry name" value="ABC_TM1F"/>
    <property type="match status" value="1"/>
</dbReference>
<keyword evidence="6 12" id="KW-1133">Transmembrane helix</keyword>
<keyword evidence="5 15" id="KW-0067">ATP-binding</keyword>
<keyword evidence="3 12" id="KW-0812">Transmembrane</keyword>
<sequence>MARPGSMGKVTEKPKNLGASMKRLLSALRPYRIGIIVSLLLAIGGSVLSIITPNRLSDLVDEITQGMTPKMEKMAPLESALQKGFASNQWQPITLDGVTISVEDQQALAKQLQAEASSNQGTDPEADQQAKLDQLKNLPVSVQELLEPEMPLAKIKKMALTVAALYLMSALMTFGQSILMTEVANRFAKSLRTALAHKMNQLPLSFFDQNTIGDILSRVTNDIDTIAQSMNQSMASLVSAVVLLLGTTGMMIYTNWQMALTAIGSSLLGFALMFAILSKSQKYFAMRQKSLGVLNGQIEEVYSGLDIVKVYNAKPAVQTKFDQANEEVYQANQMSQFLSGLMMPLMFFVGNLGYVAVCIVGAILTIRGETSFGVIVAFMAYIRLFTSPLSQIGQAMTAIQSTGASADRVFEIMDAANMDDESHLQAYLDPQKAQGRVSFRDVSFTYEGNQKPTLEHFTAEIQAGQKVAIVGPTGAGKTTLVNLLMKFYPISQGDIVIDDHSIKDLSRENVHDLFTMVLQDTWLFKGTVRENIAYNRTDVSEEELNDVLKVVGLDHFVKTLPQGLDSTLEESESVSQGQRQLLTIARAMVDDKAFLILDEATSNVDTRSEALVQKAMDALTQGRTSFIIAHRLSTIKNADLILVMKDGNIIEQGQHDQLIQAQGFYADLYQSQFSQ</sequence>
<comment type="subcellular location">
    <subcellularLocation>
        <location evidence="1">Cell membrane</location>
        <topology evidence="1">Multi-pass membrane protein</topology>
    </subcellularLocation>
</comment>
<evidence type="ECO:0000256" key="2">
    <source>
        <dbReference type="ARBA" id="ARBA00012191"/>
    </source>
</evidence>
<reference evidence="15" key="1">
    <citation type="submission" date="2023-05" db="EMBL/GenBank/DDBJ databases">
        <title>Cataloging the Phylogenetic Diversity of Human Bladder Bacteria.</title>
        <authorList>
            <person name="Du J."/>
        </authorList>
    </citation>
    <scope>NUCLEOTIDE SEQUENCE</scope>
    <source>
        <strain evidence="15">UMB1231</strain>
    </source>
</reference>
<dbReference type="PROSITE" id="PS50893">
    <property type="entry name" value="ABC_TRANSPORTER_2"/>
    <property type="match status" value="1"/>
</dbReference>
<dbReference type="InterPro" id="IPR011527">
    <property type="entry name" value="ABC1_TM_dom"/>
</dbReference>
<dbReference type="Pfam" id="PF00005">
    <property type="entry name" value="ABC_tran"/>
    <property type="match status" value="1"/>
</dbReference>
<keyword evidence="7 12" id="KW-0472">Membrane</keyword>
<dbReference type="Gene3D" id="1.20.1560.10">
    <property type="entry name" value="ABC transporter type 1, transmembrane domain"/>
    <property type="match status" value="1"/>
</dbReference>
<evidence type="ECO:0000256" key="8">
    <source>
        <dbReference type="ARBA" id="ARBA00034018"/>
    </source>
</evidence>
<dbReference type="InterPro" id="IPR017871">
    <property type="entry name" value="ABC_transporter-like_CS"/>
</dbReference>
<feature type="transmembrane region" description="Helical" evidence="12">
    <location>
        <begin position="259"/>
        <end position="277"/>
    </location>
</feature>
<evidence type="ECO:0000256" key="10">
    <source>
        <dbReference type="ARBA" id="ARBA00061674"/>
    </source>
</evidence>
<dbReference type="SUPFAM" id="SSF52540">
    <property type="entry name" value="P-loop containing nucleoside triphosphate hydrolases"/>
    <property type="match status" value="1"/>
</dbReference>
<comment type="caution">
    <text evidence="15">The sequence shown here is derived from an EMBL/GenBank/DDBJ whole genome shotgun (WGS) entry which is preliminary data.</text>
</comment>
<dbReference type="RefSeq" id="WP_285065294.1">
    <property type="nucleotide sequence ID" value="NZ_JASOOE010000002.1"/>
</dbReference>
<dbReference type="Proteomes" id="UP001229251">
    <property type="component" value="Unassembled WGS sequence"/>
</dbReference>
<keyword evidence="4" id="KW-0547">Nucleotide-binding</keyword>
<dbReference type="GO" id="GO:0008559">
    <property type="term" value="F:ABC-type xenobiotic transporter activity"/>
    <property type="evidence" value="ECO:0007669"/>
    <property type="project" value="UniProtKB-EC"/>
</dbReference>
<dbReference type="EMBL" id="JASOOE010000002">
    <property type="protein sequence ID" value="MDK7186634.1"/>
    <property type="molecule type" value="Genomic_DNA"/>
</dbReference>
<comment type="catalytic activity">
    <reaction evidence="8">
        <text>ATP + H2O + xenobioticSide 1 = ADP + phosphate + xenobioticSide 2.</text>
        <dbReference type="EC" id="7.6.2.2"/>
    </reaction>
</comment>
<feature type="transmembrane region" description="Helical" evidence="12">
    <location>
        <begin position="234"/>
        <end position="253"/>
    </location>
</feature>
<dbReference type="Pfam" id="PF00664">
    <property type="entry name" value="ABC_membrane"/>
    <property type="match status" value="1"/>
</dbReference>
<dbReference type="InterPro" id="IPR039421">
    <property type="entry name" value="Type_1_exporter"/>
</dbReference>
<evidence type="ECO:0000259" key="13">
    <source>
        <dbReference type="PROSITE" id="PS50893"/>
    </source>
</evidence>
<name>A0AAJ1V561_9LACT</name>
<evidence type="ECO:0000259" key="14">
    <source>
        <dbReference type="PROSITE" id="PS50929"/>
    </source>
</evidence>
<feature type="transmembrane region" description="Helical" evidence="12">
    <location>
        <begin position="341"/>
        <end position="364"/>
    </location>
</feature>
<gene>
    <name evidence="15" type="ORF">QP433_01410</name>
</gene>
<evidence type="ECO:0000256" key="4">
    <source>
        <dbReference type="ARBA" id="ARBA00022741"/>
    </source>
</evidence>
<comment type="function">
    <text evidence="9">Efflux transporter for a variety of amphiphilic cationic compounds, including antibiotics.</text>
</comment>
<evidence type="ECO:0000256" key="9">
    <source>
        <dbReference type="ARBA" id="ARBA00059943"/>
    </source>
</evidence>
<dbReference type="InterPro" id="IPR003593">
    <property type="entry name" value="AAA+_ATPase"/>
</dbReference>
<dbReference type="GO" id="GO:0016887">
    <property type="term" value="F:ATP hydrolysis activity"/>
    <property type="evidence" value="ECO:0007669"/>
    <property type="project" value="InterPro"/>
</dbReference>
<dbReference type="FunFam" id="3.40.50.300:FF:000218">
    <property type="entry name" value="Multidrug ABC transporter ATP-binding protein"/>
    <property type="match status" value="1"/>
</dbReference>
<dbReference type="InterPro" id="IPR027417">
    <property type="entry name" value="P-loop_NTPase"/>
</dbReference>
<evidence type="ECO:0000256" key="12">
    <source>
        <dbReference type="SAM" id="Phobius"/>
    </source>
</evidence>
<dbReference type="Gene3D" id="3.40.50.300">
    <property type="entry name" value="P-loop containing nucleotide triphosphate hydrolases"/>
    <property type="match status" value="1"/>
</dbReference>
<evidence type="ECO:0000313" key="16">
    <source>
        <dbReference type="Proteomes" id="UP001229251"/>
    </source>
</evidence>
<feature type="transmembrane region" description="Helical" evidence="12">
    <location>
        <begin position="31"/>
        <end position="51"/>
    </location>
</feature>
<dbReference type="GO" id="GO:0015421">
    <property type="term" value="F:ABC-type oligopeptide transporter activity"/>
    <property type="evidence" value="ECO:0007669"/>
    <property type="project" value="TreeGrafter"/>
</dbReference>
<evidence type="ECO:0000256" key="3">
    <source>
        <dbReference type="ARBA" id="ARBA00022692"/>
    </source>
</evidence>
<evidence type="ECO:0000256" key="11">
    <source>
        <dbReference type="ARBA" id="ARBA00072598"/>
    </source>
</evidence>
<comment type="similarity">
    <text evidence="10">Belongs to the ABC transporter superfamily. Multidrug exporter LmrA (TC 3.A.1.117.1) family.</text>
</comment>
<dbReference type="PROSITE" id="PS00211">
    <property type="entry name" value="ABC_TRANSPORTER_1"/>
    <property type="match status" value="1"/>
</dbReference>
<dbReference type="CDD" id="cd18547">
    <property type="entry name" value="ABC_6TM_Tm288_like"/>
    <property type="match status" value="1"/>
</dbReference>
<dbReference type="SUPFAM" id="SSF90123">
    <property type="entry name" value="ABC transporter transmembrane region"/>
    <property type="match status" value="1"/>
</dbReference>
<accession>A0AAJ1V561</accession>
<evidence type="ECO:0000256" key="5">
    <source>
        <dbReference type="ARBA" id="ARBA00022840"/>
    </source>
</evidence>
<dbReference type="GO" id="GO:0005524">
    <property type="term" value="F:ATP binding"/>
    <property type="evidence" value="ECO:0007669"/>
    <property type="project" value="UniProtKB-KW"/>
</dbReference>